<proteinExistence type="predicted"/>
<dbReference type="InterPro" id="IPR011054">
    <property type="entry name" value="Rudment_hybrid_motif"/>
</dbReference>
<comment type="caution">
    <text evidence="1">The sequence shown here is derived from an EMBL/GenBank/DDBJ whole genome shotgun (WGS) entry which is preliminary data.</text>
</comment>
<dbReference type="AlphaFoldDB" id="A0A939FEF2"/>
<dbReference type="Gene3D" id="3.30.470.20">
    <property type="entry name" value="ATP-grasp fold, B domain"/>
    <property type="match status" value="1"/>
</dbReference>
<keyword evidence="2" id="KW-1185">Reference proteome</keyword>
<dbReference type="EMBL" id="JAFLRJ010000874">
    <property type="protein sequence ID" value="MBO0517806.1"/>
    <property type="molecule type" value="Genomic_DNA"/>
</dbReference>
<protein>
    <submittedName>
        <fullName evidence="1">Acetyl-CoA carboxylase subunit alpha</fullName>
    </submittedName>
</protein>
<feature type="non-terminal residue" evidence="1">
    <location>
        <position position="1"/>
    </location>
</feature>
<sequence length="72" mass="7809">AVRKLATALERATLHGPVTNRDLLVRSLRHPEFIEGSADTAFYDRRLHELTTPVPAPYAPLAAALADACGRS</sequence>
<accession>A0A939FEF2</accession>
<organism evidence="1 2">
    <name type="scientific">Streptomyces beijiangensis</name>
    <dbReference type="NCBI Taxonomy" id="163361"/>
    <lineage>
        <taxon>Bacteria</taxon>
        <taxon>Bacillati</taxon>
        <taxon>Actinomycetota</taxon>
        <taxon>Actinomycetes</taxon>
        <taxon>Kitasatosporales</taxon>
        <taxon>Streptomycetaceae</taxon>
        <taxon>Streptomyces</taxon>
    </lineage>
</organism>
<evidence type="ECO:0000313" key="2">
    <source>
        <dbReference type="Proteomes" id="UP000664167"/>
    </source>
</evidence>
<evidence type="ECO:0000313" key="1">
    <source>
        <dbReference type="EMBL" id="MBO0517806.1"/>
    </source>
</evidence>
<dbReference type="Proteomes" id="UP000664167">
    <property type="component" value="Unassembled WGS sequence"/>
</dbReference>
<dbReference type="SUPFAM" id="SSF51246">
    <property type="entry name" value="Rudiment single hybrid motif"/>
    <property type="match status" value="1"/>
</dbReference>
<name>A0A939FEF2_9ACTN</name>
<feature type="non-terminal residue" evidence="1">
    <location>
        <position position="72"/>
    </location>
</feature>
<reference evidence="1" key="1">
    <citation type="submission" date="2021-03" db="EMBL/GenBank/DDBJ databases">
        <title>Streptomyces poriferae sp. nov., a novel marine sponge-derived Actinobacteria species with anti-MRSA activity.</title>
        <authorList>
            <person name="Sandoval-Powers M."/>
            <person name="Kralova S."/>
            <person name="Nguyen G.-S."/>
            <person name="Fawwal D."/>
            <person name="Degnes K."/>
            <person name="Klinkenberg G."/>
            <person name="Sletta H."/>
            <person name="Wentzel A."/>
            <person name="Liles M.R."/>
        </authorList>
    </citation>
    <scope>NUCLEOTIDE SEQUENCE</scope>
    <source>
        <strain evidence="1">DSM 41794</strain>
    </source>
</reference>
<gene>
    <name evidence="1" type="ORF">J0695_39600</name>
</gene>